<feature type="transmembrane region" description="Helical" evidence="1">
    <location>
        <begin position="37"/>
        <end position="57"/>
    </location>
</feature>
<evidence type="ECO:0000313" key="2">
    <source>
        <dbReference type="EMBL" id="GGK29350.1"/>
    </source>
</evidence>
<keyword evidence="1" id="KW-1133">Transmembrane helix</keyword>
<comment type="caution">
    <text evidence="2">The sequence shown here is derived from an EMBL/GenBank/DDBJ whole genome shotgun (WGS) entry which is preliminary data.</text>
</comment>
<keyword evidence="1" id="KW-0812">Transmembrane</keyword>
<keyword evidence="3" id="KW-1185">Reference proteome</keyword>
<proteinExistence type="predicted"/>
<dbReference type="EMBL" id="BMPP01000009">
    <property type="protein sequence ID" value="GGK29350.1"/>
    <property type="molecule type" value="Genomic_DNA"/>
</dbReference>
<organism evidence="2 3">
    <name type="scientific">Deinococcus malanensis</name>
    <dbReference type="NCBI Taxonomy" id="1706855"/>
    <lineage>
        <taxon>Bacteria</taxon>
        <taxon>Thermotogati</taxon>
        <taxon>Deinococcota</taxon>
        <taxon>Deinococci</taxon>
        <taxon>Deinococcales</taxon>
        <taxon>Deinococcaceae</taxon>
        <taxon>Deinococcus</taxon>
    </lineage>
</organism>
<evidence type="ECO:0000313" key="3">
    <source>
        <dbReference type="Proteomes" id="UP000647587"/>
    </source>
</evidence>
<reference evidence="3" key="1">
    <citation type="journal article" date="2019" name="Int. J. Syst. Evol. Microbiol.">
        <title>The Global Catalogue of Microorganisms (GCM) 10K type strain sequencing project: providing services to taxonomists for standard genome sequencing and annotation.</title>
        <authorList>
            <consortium name="The Broad Institute Genomics Platform"/>
            <consortium name="The Broad Institute Genome Sequencing Center for Infectious Disease"/>
            <person name="Wu L."/>
            <person name="Ma J."/>
        </authorList>
    </citation>
    <scope>NUCLEOTIDE SEQUENCE [LARGE SCALE GENOMIC DNA]</scope>
    <source>
        <strain evidence="3">JCM 30331</strain>
    </source>
</reference>
<sequence>MAEQFSADVYAIQAHTTARVAGRYATGMFGRRVPPHIVFALSLLLAVLCAWWAVMAWRSGSLIWAGVAGVLAVWLAVDAVRSYGWAQEKKRREAEKRRQNHPDLK</sequence>
<gene>
    <name evidence="2" type="ORF">GCM10008955_23890</name>
</gene>
<protein>
    <recommendedName>
        <fullName evidence="4">UsfY protein</fullName>
    </recommendedName>
</protein>
<keyword evidence="1" id="KW-0472">Membrane</keyword>
<accession>A0ABQ2EWK0</accession>
<evidence type="ECO:0008006" key="4">
    <source>
        <dbReference type="Google" id="ProtNLM"/>
    </source>
</evidence>
<name>A0ABQ2EWK0_9DEIO</name>
<feature type="transmembrane region" description="Helical" evidence="1">
    <location>
        <begin position="63"/>
        <end position="83"/>
    </location>
</feature>
<dbReference type="Proteomes" id="UP000647587">
    <property type="component" value="Unassembled WGS sequence"/>
</dbReference>
<evidence type="ECO:0000256" key="1">
    <source>
        <dbReference type="SAM" id="Phobius"/>
    </source>
</evidence>